<dbReference type="AlphaFoldDB" id="A0A7R9U7G5"/>
<sequence length="332" mass="35162">MAEVSDPTANVLRNFKCMCRLLNEDINQEILSQLSISDEDAKKGKGVSEIVVEADLTPGNARALAAALLAPPGMSKMLGDVYTALKTLKIWRSNLGASGVSAIAELLRLGGADLQLALLELVDAGVEIDGAVALGRSLATGMNVSLRILRLDYNPGIGSEGIAALSRGLRTNRSLEELHACFCSLGPEAGVFLADILEFSQSSLRVLNVQGNRLEGVGLNDVAHGLMENSALLELNVADNAIGNSELDVVALRVLAQVISSGNPISALTSVDLQHNRIGFEGGSVLVPCLQANNKRIKTFLVDFSIPAEIFTALHRTGDKSGKKKKGKKKKK</sequence>
<dbReference type="SMART" id="SM00368">
    <property type="entry name" value="LRR_RI"/>
    <property type="match status" value="6"/>
</dbReference>
<dbReference type="GO" id="GO:0005829">
    <property type="term" value="C:cytosol"/>
    <property type="evidence" value="ECO:0007669"/>
    <property type="project" value="TreeGrafter"/>
</dbReference>
<dbReference type="PANTHER" id="PTHR24113">
    <property type="entry name" value="RAN GTPASE-ACTIVATING PROTEIN 1"/>
    <property type="match status" value="1"/>
</dbReference>
<dbReference type="GO" id="GO:0006913">
    <property type="term" value="P:nucleocytoplasmic transport"/>
    <property type="evidence" value="ECO:0007669"/>
    <property type="project" value="TreeGrafter"/>
</dbReference>
<keyword evidence="1" id="KW-0343">GTPase activation</keyword>
<dbReference type="EMBL" id="HBEA01006294">
    <property type="protein sequence ID" value="CAD8255341.1"/>
    <property type="molecule type" value="Transcribed_RNA"/>
</dbReference>
<dbReference type="GO" id="GO:0005634">
    <property type="term" value="C:nucleus"/>
    <property type="evidence" value="ECO:0007669"/>
    <property type="project" value="TreeGrafter"/>
</dbReference>
<organism evidence="4">
    <name type="scientific">Pinguiococcus pyrenoidosus</name>
    <dbReference type="NCBI Taxonomy" id="172671"/>
    <lineage>
        <taxon>Eukaryota</taxon>
        <taxon>Sar</taxon>
        <taxon>Stramenopiles</taxon>
        <taxon>Ochrophyta</taxon>
        <taxon>Pinguiophyceae</taxon>
        <taxon>Pinguiochrysidales</taxon>
        <taxon>Pinguiochrysidaceae</taxon>
        <taxon>Pinguiococcus</taxon>
    </lineage>
</organism>
<gene>
    <name evidence="4" type="ORF">PPYR1160_LOCUS4833</name>
</gene>
<evidence type="ECO:0000256" key="2">
    <source>
        <dbReference type="ARBA" id="ARBA00022614"/>
    </source>
</evidence>
<dbReference type="PANTHER" id="PTHR24113:SF12">
    <property type="entry name" value="RAN GTPASE-ACTIVATING PROTEIN 1"/>
    <property type="match status" value="1"/>
</dbReference>
<dbReference type="GO" id="GO:0048471">
    <property type="term" value="C:perinuclear region of cytoplasm"/>
    <property type="evidence" value="ECO:0007669"/>
    <property type="project" value="TreeGrafter"/>
</dbReference>
<dbReference type="InterPro" id="IPR027038">
    <property type="entry name" value="RanGap"/>
</dbReference>
<evidence type="ECO:0000313" key="4">
    <source>
        <dbReference type="EMBL" id="CAD8255341.1"/>
    </source>
</evidence>
<keyword evidence="2" id="KW-0433">Leucine-rich repeat</keyword>
<dbReference type="InterPro" id="IPR001611">
    <property type="entry name" value="Leu-rich_rpt"/>
</dbReference>
<dbReference type="Gene3D" id="3.80.10.10">
    <property type="entry name" value="Ribonuclease Inhibitor"/>
    <property type="match status" value="2"/>
</dbReference>
<protein>
    <submittedName>
        <fullName evidence="4">Uncharacterized protein</fullName>
    </submittedName>
</protein>
<dbReference type="InterPro" id="IPR032675">
    <property type="entry name" value="LRR_dom_sf"/>
</dbReference>
<evidence type="ECO:0000256" key="1">
    <source>
        <dbReference type="ARBA" id="ARBA00022468"/>
    </source>
</evidence>
<evidence type="ECO:0000256" key="3">
    <source>
        <dbReference type="ARBA" id="ARBA00022737"/>
    </source>
</evidence>
<dbReference type="SUPFAM" id="SSF52047">
    <property type="entry name" value="RNI-like"/>
    <property type="match status" value="1"/>
</dbReference>
<name>A0A7R9U7G5_9STRA</name>
<dbReference type="GO" id="GO:0005096">
    <property type="term" value="F:GTPase activator activity"/>
    <property type="evidence" value="ECO:0007669"/>
    <property type="project" value="UniProtKB-KW"/>
</dbReference>
<accession>A0A7R9U7G5</accession>
<dbReference type="GO" id="GO:0031267">
    <property type="term" value="F:small GTPase binding"/>
    <property type="evidence" value="ECO:0007669"/>
    <property type="project" value="TreeGrafter"/>
</dbReference>
<keyword evidence="3" id="KW-0677">Repeat</keyword>
<proteinExistence type="predicted"/>
<dbReference type="Pfam" id="PF13516">
    <property type="entry name" value="LRR_6"/>
    <property type="match status" value="3"/>
</dbReference>
<reference evidence="4" key="1">
    <citation type="submission" date="2021-01" db="EMBL/GenBank/DDBJ databases">
        <authorList>
            <person name="Corre E."/>
            <person name="Pelletier E."/>
            <person name="Niang G."/>
            <person name="Scheremetjew M."/>
            <person name="Finn R."/>
            <person name="Kale V."/>
            <person name="Holt S."/>
            <person name="Cochrane G."/>
            <person name="Meng A."/>
            <person name="Brown T."/>
            <person name="Cohen L."/>
        </authorList>
    </citation>
    <scope>NUCLEOTIDE SEQUENCE</scope>
    <source>
        <strain evidence="4">CCMP2078</strain>
    </source>
</reference>